<keyword evidence="2" id="KW-0560">Oxidoreductase</keyword>
<evidence type="ECO:0000256" key="1">
    <source>
        <dbReference type="ARBA" id="ARBA00006484"/>
    </source>
</evidence>
<gene>
    <name evidence="4" type="primary">CSON006124</name>
</gene>
<name>A0A336MUM9_CULSO</name>
<sequence length="262" mass="28666">MFELVNKSAIVLGGAGGIGKEICVQLVNRGLKKLAIIDVVEEALCKDLFKNLDSYTYKQCSVTDEPKLREYMTSLKSSMGGLDLVVNSAGILDEQSPKRTIDINYGGVVNSTLIGIELMRKDRPGNKGGVIVNISSISALGGHFWLPIYAGTKHAVLGFTRSLVVSFNNKKFFEKTGVSFMAICPGVTETPLAVVDAFCGRHQFQDMKDEVKRILDSFPSQGVECVGKCVLEALDDGENGSTWQCENNRIEKLKIIDYPKFA</sequence>
<dbReference type="Pfam" id="PF00106">
    <property type="entry name" value="adh_short"/>
    <property type="match status" value="1"/>
</dbReference>
<reference evidence="4" key="1">
    <citation type="submission" date="2018-07" db="EMBL/GenBank/DDBJ databases">
        <authorList>
            <person name="Quirk P.G."/>
            <person name="Krulwich T.A."/>
        </authorList>
    </citation>
    <scope>NUCLEOTIDE SEQUENCE</scope>
</reference>
<dbReference type="InterPro" id="IPR002347">
    <property type="entry name" value="SDR_fam"/>
</dbReference>
<dbReference type="GO" id="GO:0016616">
    <property type="term" value="F:oxidoreductase activity, acting on the CH-OH group of donors, NAD or NADP as acceptor"/>
    <property type="evidence" value="ECO:0007669"/>
    <property type="project" value="TreeGrafter"/>
</dbReference>
<dbReference type="PRINTS" id="PR01167">
    <property type="entry name" value="INSADHFAMILY"/>
</dbReference>
<dbReference type="Gene3D" id="3.40.50.720">
    <property type="entry name" value="NAD(P)-binding Rossmann-like Domain"/>
    <property type="match status" value="1"/>
</dbReference>
<organism evidence="4">
    <name type="scientific">Culicoides sonorensis</name>
    <name type="common">Biting midge</name>
    <dbReference type="NCBI Taxonomy" id="179676"/>
    <lineage>
        <taxon>Eukaryota</taxon>
        <taxon>Metazoa</taxon>
        <taxon>Ecdysozoa</taxon>
        <taxon>Arthropoda</taxon>
        <taxon>Hexapoda</taxon>
        <taxon>Insecta</taxon>
        <taxon>Pterygota</taxon>
        <taxon>Neoptera</taxon>
        <taxon>Endopterygota</taxon>
        <taxon>Diptera</taxon>
        <taxon>Nematocera</taxon>
        <taxon>Chironomoidea</taxon>
        <taxon>Ceratopogonidae</taxon>
        <taxon>Ceratopogoninae</taxon>
        <taxon>Culicoides</taxon>
        <taxon>Monoculicoides</taxon>
    </lineage>
</organism>
<dbReference type="VEuPathDB" id="VectorBase:CSON006124"/>
<accession>A0A336MUM9</accession>
<evidence type="ECO:0000313" key="4">
    <source>
        <dbReference type="EMBL" id="SSX33211.1"/>
    </source>
</evidence>
<protein>
    <submittedName>
        <fullName evidence="4">CSON006124 protein</fullName>
    </submittedName>
</protein>
<dbReference type="InterPro" id="IPR036291">
    <property type="entry name" value="NAD(P)-bd_dom_sf"/>
</dbReference>
<dbReference type="GO" id="GO:0005737">
    <property type="term" value="C:cytoplasm"/>
    <property type="evidence" value="ECO:0007669"/>
    <property type="project" value="TreeGrafter"/>
</dbReference>
<dbReference type="EMBL" id="UFQT01002322">
    <property type="protein sequence ID" value="SSX33211.1"/>
    <property type="molecule type" value="Genomic_DNA"/>
</dbReference>
<dbReference type="SUPFAM" id="SSF51735">
    <property type="entry name" value="NAD(P)-binding Rossmann-fold domains"/>
    <property type="match status" value="1"/>
</dbReference>
<evidence type="ECO:0000256" key="3">
    <source>
        <dbReference type="RuleBase" id="RU000363"/>
    </source>
</evidence>
<comment type="similarity">
    <text evidence="1 3">Belongs to the short-chain dehydrogenases/reductases (SDR) family.</text>
</comment>
<dbReference type="AlphaFoldDB" id="A0A336MUM9"/>
<evidence type="ECO:0000256" key="2">
    <source>
        <dbReference type="ARBA" id="ARBA00023002"/>
    </source>
</evidence>
<proteinExistence type="inferred from homology"/>
<dbReference type="PANTHER" id="PTHR44229">
    <property type="entry name" value="15-HYDROXYPROSTAGLANDIN DEHYDROGENASE [NAD(+)]"/>
    <property type="match status" value="1"/>
</dbReference>
<dbReference type="PANTHER" id="PTHR44229:SF8">
    <property type="entry name" value="ALCOHOL DEHYDROGENASE-RELATED"/>
    <property type="match status" value="1"/>
</dbReference>
<dbReference type="PRINTS" id="PR00080">
    <property type="entry name" value="SDRFAMILY"/>
</dbReference>